<dbReference type="HOGENOM" id="CLU_1602752_0_0_1"/>
<reference evidence="2 3" key="1">
    <citation type="journal article" date="2014" name="PLoS Genet.">
        <title>Analysis of the Phlebiopsis gigantea genome, transcriptome and secretome provides insight into its pioneer colonization strategies of wood.</title>
        <authorList>
            <person name="Hori C."/>
            <person name="Ishida T."/>
            <person name="Igarashi K."/>
            <person name="Samejima M."/>
            <person name="Suzuki H."/>
            <person name="Master E."/>
            <person name="Ferreira P."/>
            <person name="Ruiz-Duenas F.J."/>
            <person name="Held B."/>
            <person name="Canessa P."/>
            <person name="Larrondo L.F."/>
            <person name="Schmoll M."/>
            <person name="Druzhinina I.S."/>
            <person name="Kubicek C.P."/>
            <person name="Gaskell J.A."/>
            <person name="Kersten P."/>
            <person name="St John F."/>
            <person name="Glasner J."/>
            <person name="Sabat G."/>
            <person name="Splinter BonDurant S."/>
            <person name="Syed K."/>
            <person name="Yadav J."/>
            <person name="Mgbeahuruike A.C."/>
            <person name="Kovalchuk A."/>
            <person name="Asiegbu F.O."/>
            <person name="Lackner G."/>
            <person name="Hoffmeister D."/>
            <person name="Rencoret J."/>
            <person name="Gutierrez A."/>
            <person name="Sun H."/>
            <person name="Lindquist E."/>
            <person name="Barry K."/>
            <person name="Riley R."/>
            <person name="Grigoriev I.V."/>
            <person name="Henrissat B."/>
            <person name="Kues U."/>
            <person name="Berka R.M."/>
            <person name="Martinez A.T."/>
            <person name="Covert S.F."/>
            <person name="Blanchette R.A."/>
            <person name="Cullen D."/>
        </authorList>
    </citation>
    <scope>NUCLEOTIDE SEQUENCE [LARGE SCALE GENOMIC DNA]</scope>
    <source>
        <strain evidence="2 3">11061_1 CR5-6</strain>
    </source>
</reference>
<keyword evidence="1" id="KW-0732">Signal</keyword>
<evidence type="ECO:0000313" key="3">
    <source>
        <dbReference type="Proteomes" id="UP000053257"/>
    </source>
</evidence>
<name>A0A0C3PBM4_PHLG1</name>
<gene>
    <name evidence="2" type="ORF">PHLGIDRAFT_112132</name>
</gene>
<organism evidence="2 3">
    <name type="scientific">Phlebiopsis gigantea (strain 11061_1 CR5-6)</name>
    <name type="common">White-rot fungus</name>
    <name type="synonym">Peniophora gigantea</name>
    <dbReference type="NCBI Taxonomy" id="745531"/>
    <lineage>
        <taxon>Eukaryota</taxon>
        <taxon>Fungi</taxon>
        <taxon>Dikarya</taxon>
        <taxon>Basidiomycota</taxon>
        <taxon>Agaricomycotina</taxon>
        <taxon>Agaricomycetes</taxon>
        <taxon>Polyporales</taxon>
        <taxon>Phanerochaetaceae</taxon>
        <taxon>Phlebiopsis</taxon>
    </lineage>
</organism>
<evidence type="ECO:0000256" key="1">
    <source>
        <dbReference type="SAM" id="SignalP"/>
    </source>
</evidence>
<evidence type="ECO:0000313" key="2">
    <source>
        <dbReference type="EMBL" id="KIP02368.1"/>
    </source>
</evidence>
<feature type="chain" id="PRO_5002176811" evidence="1">
    <location>
        <begin position="21"/>
        <end position="175"/>
    </location>
</feature>
<dbReference type="AlphaFoldDB" id="A0A0C3PBM4"/>
<feature type="signal peptide" evidence="1">
    <location>
        <begin position="1"/>
        <end position="20"/>
    </location>
</feature>
<keyword evidence="3" id="KW-1185">Reference proteome</keyword>
<dbReference type="Proteomes" id="UP000053257">
    <property type="component" value="Unassembled WGS sequence"/>
</dbReference>
<dbReference type="OrthoDB" id="3208773at2759"/>
<accession>A0A0C3PBM4</accession>
<dbReference type="EMBL" id="KN840680">
    <property type="protein sequence ID" value="KIP02368.1"/>
    <property type="molecule type" value="Genomic_DNA"/>
</dbReference>
<sequence length="175" mass="18190">MLYRIATTAFAATLAVLASAHRHDARSPSYIELSARSLHRRTLTGQTIAFSCYGGGGDCECPTDNNGDSGVLINVYPGYQCAYPNGACTWDDKSGALQNTAQTNCPSTAGCSTAAGCSCPLDNNGDKGVLINQFTGYQCAYAGGACTWDFGGNLQNTLQTNCPKDAACKQAGSDS</sequence>
<protein>
    <submittedName>
        <fullName evidence="2">Uncharacterized protein</fullName>
    </submittedName>
</protein>
<proteinExistence type="predicted"/>